<evidence type="ECO:0000313" key="2">
    <source>
        <dbReference type="EMBL" id="CAI8026168.1"/>
    </source>
</evidence>
<feature type="region of interest" description="Disordered" evidence="1">
    <location>
        <begin position="1"/>
        <end position="29"/>
    </location>
</feature>
<sequence>MGTRSQLRQPALLDRVKQLRSSQRSSEDIRQLAESTLGHITAGQTEPSS</sequence>
<accession>A0AA35WLS1</accession>
<comment type="caution">
    <text evidence="2">The sequence shown here is derived from an EMBL/GenBank/DDBJ whole genome shotgun (WGS) entry which is preliminary data.</text>
</comment>
<dbReference type="AlphaFoldDB" id="A0AA35WLS1"/>
<protein>
    <submittedName>
        <fullName evidence="2">Uncharacterized protein</fullName>
    </submittedName>
</protein>
<reference evidence="2" key="1">
    <citation type="submission" date="2023-03" db="EMBL/GenBank/DDBJ databases">
        <authorList>
            <person name="Steffen K."/>
            <person name="Cardenas P."/>
        </authorList>
    </citation>
    <scope>NUCLEOTIDE SEQUENCE</scope>
</reference>
<gene>
    <name evidence="2" type="ORF">GBAR_LOCUS15060</name>
</gene>
<proteinExistence type="predicted"/>
<keyword evidence="3" id="KW-1185">Reference proteome</keyword>
<dbReference type="Proteomes" id="UP001174909">
    <property type="component" value="Unassembled WGS sequence"/>
</dbReference>
<organism evidence="2 3">
    <name type="scientific">Geodia barretti</name>
    <name type="common">Barrett's horny sponge</name>
    <dbReference type="NCBI Taxonomy" id="519541"/>
    <lineage>
        <taxon>Eukaryota</taxon>
        <taxon>Metazoa</taxon>
        <taxon>Porifera</taxon>
        <taxon>Demospongiae</taxon>
        <taxon>Heteroscleromorpha</taxon>
        <taxon>Tetractinellida</taxon>
        <taxon>Astrophorina</taxon>
        <taxon>Geodiidae</taxon>
        <taxon>Geodia</taxon>
    </lineage>
</organism>
<evidence type="ECO:0000256" key="1">
    <source>
        <dbReference type="SAM" id="MobiDB-lite"/>
    </source>
</evidence>
<dbReference type="EMBL" id="CASHTH010002202">
    <property type="protein sequence ID" value="CAI8026168.1"/>
    <property type="molecule type" value="Genomic_DNA"/>
</dbReference>
<evidence type="ECO:0000313" key="3">
    <source>
        <dbReference type="Proteomes" id="UP001174909"/>
    </source>
</evidence>
<name>A0AA35WLS1_GEOBA</name>